<reference evidence="11" key="1">
    <citation type="submission" date="2018-03" db="EMBL/GenBank/DDBJ databases">
        <authorList>
            <person name="Sun L."/>
            <person name="Liu H."/>
            <person name="Chen W."/>
            <person name="Huang K."/>
            <person name="Liu W."/>
            <person name="Gao X."/>
        </authorList>
    </citation>
    <scope>NUCLEOTIDE SEQUENCE [LARGE SCALE GENOMIC DNA]</scope>
    <source>
        <strain evidence="11">SH9</strain>
    </source>
</reference>
<keyword evidence="7 10" id="KW-0418">Kinase</keyword>
<dbReference type="OrthoDB" id="7297573at2"/>
<evidence type="ECO:0000256" key="3">
    <source>
        <dbReference type="ARBA" id="ARBA00021740"/>
    </source>
</evidence>
<keyword evidence="4" id="KW-0597">Phosphoprotein</keyword>
<dbReference type="Gene3D" id="3.30.450.20">
    <property type="entry name" value="PAS domain"/>
    <property type="match status" value="1"/>
</dbReference>
<dbReference type="EMBL" id="PVZS01000035">
    <property type="protein sequence ID" value="PSC02883.1"/>
    <property type="molecule type" value="Genomic_DNA"/>
</dbReference>
<evidence type="ECO:0000313" key="10">
    <source>
        <dbReference type="EMBL" id="PSC02883.1"/>
    </source>
</evidence>
<evidence type="ECO:0000259" key="9">
    <source>
        <dbReference type="SMART" id="SM00911"/>
    </source>
</evidence>
<evidence type="ECO:0000256" key="2">
    <source>
        <dbReference type="ARBA" id="ARBA00012438"/>
    </source>
</evidence>
<dbReference type="Pfam" id="PF08448">
    <property type="entry name" value="PAS_4"/>
    <property type="match status" value="1"/>
</dbReference>
<gene>
    <name evidence="10" type="ORF">SLNSH_21615</name>
</gene>
<protein>
    <recommendedName>
        <fullName evidence="3">Blue-light-activated histidine kinase</fullName>
        <ecNumber evidence="2">2.7.13.3</ecNumber>
    </recommendedName>
</protein>
<dbReference type="InterPro" id="IPR000014">
    <property type="entry name" value="PAS"/>
</dbReference>
<comment type="caution">
    <text evidence="10">The sequence shown here is derived from an EMBL/GenBank/DDBJ whole genome shotgun (WGS) entry which is preliminary data.</text>
</comment>
<dbReference type="SUPFAM" id="SSF55785">
    <property type="entry name" value="PYP-like sensor domain (PAS domain)"/>
    <property type="match status" value="1"/>
</dbReference>
<evidence type="ECO:0000256" key="4">
    <source>
        <dbReference type="ARBA" id="ARBA00022553"/>
    </source>
</evidence>
<name>A0A2T1HMK2_9HYPH</name>
<dbReference type="InterPro" id="IPR013656">
    <property type="entry name" value="PAS_4"/>
</dbReference>
<accession>A0A2T1HMK2</accession>
<dbReference type="InterPro" id="IPR035965">
    <property type="entry name" value="PAS-like_dom_sf"/>
</dbReference>
<keyword evidence="5" id="KW-0808">Transferase</keyword>
<proteinExistence type="predicted"/>
<dbReference type="EC" id="2.7.13.3" evidence="2"/>
<evidence type="ECO:0000256" key="8">
    <source>
        <dbReference type="ARBA" id="ARBA00022840"/>
    </source>
</evidence>
<evidence type="ECO:0000256" key="5">
    <source>
        <dbReference type="ARBA" id="ARBA00022679"/>
    </source>
</evidence>
<dbReference type="PANTHER" id="PTHR41523:SF7">
    <property type="entry name" value="HISTIDINE KINASE"/>
    <property type="match status" value="1"/>
</dbReference>
<dbReference type="RefSeq" id="WP_106339883.1">
    <property type="nucleotide sequence ID" value="NZ_PVZS01000035.1"/>
</dbReference>
<dbReference type="GO" id="GO:0005524">
    <property type="term" value="F:ATP binding"/>
    <property type="evidence" value="ECO:0007669"/>
    <property type="project" value="UniProtKB-KW"/>
</dbReference>
<dbReference type="InterPro" id="IPR011102">
    <property type="entry name" value="Sig_transdc_His_kinase_HWE"/>
</dbReference>
<evidence type="ECO:0000313" key="11">
    <source>
        <dbReference type="Proteomes" id="UP000239772"/>
    </source>
</evidence>
<dbReference type="AlphaFoldDB" id="A0A2T1HMK2"/>
<dbReference type="SMART" id="SM00911">
    <property type="entry name" value="HWE_HK"/>
    <property type="match status" value="1"/>
</dbReference>
<keyword evidence="8" id="KW-0067">ATP-binding</keyword>
<keyword evidence="6" id="KW-0547">Nucleotide-binding</keyword>
<comment type="catalytic activity">
    <reaction evidence="1">
        <text>ATP + protein L-histidine = ADP + protein N-phospho-L-histidine.</text>
        <dbReference type="EC" id="2.7.13.3"/>
    </reaction>
</comment>
<dbReference type="PANTHER" id="PTHR41523">
    <property type="entry name" value="TWO-COMPONENT SYSTEM SENSOR PROTEIN"/>
    <property type="match status" value="1"/>
</dbReference>
<feature type="domain" description="Signal transduction histidine kinase HWE region" evidence="9">
    <location>
        <begin position="144"/>
        <end position="222"/>
    </location>
</feature>
<evidence type="ECO:0000256" key="1">
    <source>
        <dbReference type="ARBA" id="ARBA00000085"/>
    </source>
</evidence>
<evidence type="ECO:0000256" key="6">
    <source>
        <dbReference type="ARBA" id="ARBA00022741"/>
    </source>
</evidence>
<organism evidence="10 11">
    <name type="scientific">Alsobacter soli</name>
    <dbReference type="NCBI Taxonomy" id="2109933"/>
    <lineage>
        <taxon>Bacteria</taxon>
        <taxon>Pseudomonadati</taxon>
        <taxon>Pseudomonadota</taxon>
        <taxon>Alphaproteobacteria</taxon>
        <taxon>Hyphomicrobiales</taxon>
        <taxon>Alsobacteraceae</taxon>
        <taxon>Alsobacter</taxon>
    </lineage>
</organism>
<dbReference type="Pfam" id="PF07536">
    <property type="entry name" value="HWE_HK"/>
    <property type="match status" value="1"/>
</dbReference>
<dbReference type="GO" id="GO:0004673">
    <property type="term" value="F:protein histidine kinase activity"/>
    <property type="evidence" value="ECO:0007669"/>
    <property type="project" value="UniProtKB-EC"/>
</dbReference>
<dbReference type="CDD" id="cd00130">
    <property type="entry name" value="PAS"/>
    <property type="match status" value="1"/>
</dbReference>
<dbReference type="Proteomes" id="UP000239772">
    <property type="component" value="Unassembled WGS sequence"/>
</dbReference>
<evidence type="ECO:0000256" key="7">
    <source>
        <dbReference type="ARBA" id="ARBA00022777"/>
    </source>
</evidence>
<sequence>MNLEDLYRLLRSSHVQAQGIVDTIDEPLVVLDEHGCVLDANRAFFSTFLVERDDTIGGRLRDLGNGQWDIPELTTLISEVIPKATAVIDYEVTHTFPHIGMRTFLVTARRLWKPDDNSTNVLVVFSDVTESQEKERESSLLFSELRHRMSNLLGVVRAIANQTETKGKTADEYKAAFLGRFETLLIAQSLMEGGGHPVQLADLITKVVAGLGGDRLHLSGGPGVLIAEKQIVPLTMIVHELGTNALKYGAFSENTGAVDISWEIVSENTSRSLRLVWRERCAAPVSRPERTGVGTGVIQNSAKIGLHGSAELKFEREGLVATLLVPLIEPD</sequence>
<keyword evidence="11" id="KW-1185">Reference proteome</keyword>